<comment type="caution">
    <text evidence="2">The sequence shown here is derived from an EMBL/GenBank/DDBJ whole genome shotgun (WGS) entry which is preliminary data.</text>
</comment>
<accession>V6SM10</accession>
<keyword evidence="1" id="KW-0812">Transmembrane</keyword>
<dbReference type="EMBL" id="AVGG01000011">
    <property type="protein sequence ID" value="ESU27272.1"/>
    <property type="molecule type" value="Genomic_DNA"/>
</dbReference>
<proteinExistence type="predicted"/>
<protein>
    <submittedName>
        <fullName evidence="2">Uncharacterized protein</fullName>
    </submittedName>
</protein>
<evidence type="ECO:0000256" key="1">
    <source>
        <dbReference type="SAM" id="Phobius"/>
    </source>
</evidence>
<organism evidence="2 3">
    <name type="scientific">Flavobacterium limnosediminis JC2902</name>
    <dbReference type="NCBI Taxonomy" id="1341181"/>
    <lineage>
        <taxon>Bacteria</taxon>
        <taxon>Pseudomonadati</taxon>
        <taxon>Bacteroidota</taxon>
        <taxon>Flavobacteriia</taxon>
        <taxon>Flavobacteriales</taxon>
        <taxon>Flavobacteriaceae</taxon>
        <taxon>Flavobacterium</taxon>
    </lineage>
</organism>
<dbReference type="AlphaFoldDB" id="V6SM10"/>
<keyword evidence="3" id="KW-1185">Reference proteome</keyword>
<gene>
    <name evidence="2" type="ORF">FLJC2902T_19750</name>
</gene>
<evidence type="ECO:0000313" key="2">
    <source>
        <dbReference type="EMBL" id="ESU27272.1"/>
    </source>
</evidence>
<keyword evidence="1" id="KW-1133">Transmembrane helix</keyword>
<keyword evidence="1" id="KW-0472">Membrane</keyword>
<dbReference type="Proteomes" id="UP000018004">
    <property type="component" value="Unassembled WGS sequence"/>
</dbReference>
<name>V6SM10_9FLAO</name>
<dbReference type="PATRIC" id="fig|1341181.4.peg.1939"/>
<sequence length="39" mass="4728">MIKAAKLYFFLIFSVFFMCFFPIKMCKGFVKEIEVNPLW</sequence>
<dbReference type="STRING" id="1341181.FLJC2902T_19750"/>
<reference evidence="2 3" key="1">
    <citation type="submission" date="2013-08" db="EMBL/GenBank/DDBJ databases">
        <title>Flavobacterium limnosediminis JC2902 genome sequencing.</title>
        <authorList>
            <person name="Lee K."/>
            <person name="Yi H."/>
            <person name="Park S."/>
            <person name="Chun J."/>
        </authorList>
    </citation>
    <scope>NUCLEOTIDE SEQUENCE [LARGE SCALE GENOMIC DNA]</scope>
    <source>
        <strain evidence="2 3">JC2902</strain>
    </source>
</reference>
<evidence type="ECO:0000313" key="3">
    <source>
        <dbReference type="Proteomes" id="UP000018004"/>
    </source>
</evidence>
<feature type="transmembrane region" description="Helical" evidence="1">
    <location>
        <begin position="6"/>
        <end position="23"/>
    </location>
</feature>